<dbReference type="OrthoDB" id="2056794at2"/>
<organism evidence="3 8">
    <name type="scientific">Fusicatenibacter saccharivorans</name>
    <dbReference type="NCBI Taxonomy" id="1150298"/>
    <lineage>
        <taxon>Bacteria</taxon>
        <taxon>Bacillati</taxon>
        <taxon>Bacillota</taxon>
        <taxon>Clostridia</taxon>
        <taxon>Lachnospirales</taxon>
        <taxon>Lachnospiraceae</taxon>
        <taxon>Fusicatenibacter</taxon>
    </lineage>
</organism>
<dbReference type="STRING" id="1150298.ERS852406_00842"/>
<dbReference type="InterPro" id="IPR009711">
    <property type="entry name" value="UPF0473"/>
</dbReference>
<dbReference type="Proteomes" id="UP000095706">
    <property type="component" value="Unassembled WGS sequence"/>
</dbReference>
<dbReference type="RefSeq" id="WP_022461956.1">
    <property type="nucleotide sequence ID" value="NZ_CABJFB010000012.1"/>
</dbReference>
<dbReference type="Pfam" id="PF06949">
    <property type="entry name" value="DUF1292"/>
    <property type="match status" value="1"/>
</dbReference>
<evidence type="ECO:0000313" key="3">
    <source>
        <dbReference type="EMBL" id="MBN2952951.1"/>
    </source>
</evidence>
<reference evidence="5 9" key="2">
    <citation type="journal article" date="2020" name="Cell Host Microbe">
        <title>Functional and Genomic Variation between Human-Derived Isolates of Lachnospiraceae Reveals Inter- and Intra-Species Diversity.</title>
        <authorList>
            <person name="Sorbara M.T."/>
            <person name="Littmann E.R."/>
            <person name="Fontana E."/>
            <person name="Moody T.U."/>
            <person name="Kohout C.E."/>
            <person name="Gjonbalaj M."/>
            <person name="Eaton V."/>
            <person name="Seok R."/>
            <person name="Leiner I.M."/>
            <person name="Pamer E.G."/>
        </authorList>
    </citation>
    <scope>NUCLEOTIDE SEQUENCE [LARGE SCALE GENOMIC DNA]</scope>
    <source>
        <strain evidence="5 9">MSK.14.54</strain>
    </source>
</reference>
<evidence type="ECO:0000313" key="7">
    <source>
        <dbReference type="Proteomes" id="UP000095709"/>
    </source>
</evidence>
<reference evidence="3" key="4">
    <citation type="submission" date="2021-02" db="EMBL/GenBank/DDBJ databases">
        <title>Metagenome-assembled genomes from human diarrheal sample B26.</title>
        <authorList>
            <person name="Ateba T.P."/>
            <person name="Alayande K.A."/>
            <person name="Mwanza M."/>
        </authorList>
    </citation>
    <scope>NUCLEOTIDE SEQUENCE</scope>
    <source>
        <strain evidence="3">06WH</strain>
    </source>
</reference>
<evidence type="ECO:0000313" key="8">
    <source>
        <dbReference type="Proteomes" id="UP000737612"/>
    </source>
</evidence>
<proteinExistence type="predicted"/>
<dbReference type="Proteomes" id="UP001199915">
    <property type="component" value="Unassembled WGS sequence"/>
</dbReference>
<accession>A0A174P0K3</accession>
<dbReference type="EMBL" id="CYYV01000004">
    <property type="protein sequence ID" value="CUN88650.1"/>
    <property type="molecule type" value="Genomic_DNA"/>
</dbReference>
<name>A0A174P0K3_9FIRM</name>
<evidence type="ECO:0000313" key="5">
    <source>
        <dbReference type="EMBL" id="NSE16017.1"/>
    </source>
</evidence>
<evidence type="ECO:0000313" key="2">
    <source>
        <dbReference type="EMBL" id="CUO86014.1"/>
    </source>
</evidence>
<reference evidence="4" key="5">
    <citation type="submission" date="2022-01" db="EMBL/GenBank/DDBJ databases">
        <title>Collection of gut derived symbiotic bacterial strains cultured from healthy donors.</title>
        <authorList>
            <person name="Lin H."/>
            <person name="Kohout C."/>
            <person name="Waligurski E."/>
            <person name="Pamer E.G."/>
        </authorList>
    </citation>
    <scope>NUCLEOTIDE SEQUENCE</scope>
    <source>
        <strain evidence="4">DFI.5.49</strain>
    </source>
</reference>
<evidence type="ECO:0000313" key="1">
    <source>
        <dbReference type="EMBL" id="CUN88650.1"/>
    </source>
</evidence>
<protein>
    <submittedName>
        <fullName evidence="3">DUF1292 domain-containing protein</fullName>
    </submittedName>
    <submittedName>
        <fullName evidence="1">Uncharacterized protein conserved in bacteria</fullName>
    </submittedName>
</protein>
<dbReference type="GeneID" id="79857261"/>
<evidence type="ECO:0000313" key="9">
    <source>
        <dbReference type="Proteomes" id="UP000768180"/>
    </source>
</evidence>
<sequence length="86" mass="9953">MDSNLIVLTDQDGNSVRFELLDIVEYKEDEYAVLYPADGGDDEPVHILRIISENLDVNEAEFEGLDDDELIDTIYQIFRERNDLDD</sequence>
<dbReference type="EMBL" id="JAFHBD010000015">
    <property type="protein sequence ID" value="MBN2952951.1"/>
    <property type="molecule type" value="Genomic_DNA"/>
</dbReference>
<evidence type="ECO:0000313" key="4">
    <source>
        <dbReference type="EMBL" id="MCG4766029.1"/>
    </source>
</evidence>
<reference evidence="6 7" key="1">
    <citation type="submission" date="2015-09" db="EMBL/GenBank/DDBJ databases">
        <authorList>
            <consortium name="Pathogen Informatics"/>
        </authorList>
    </citation>
    <scope>NUCLEOTIDE SEQUENCE [LARGE SCALE GENOMIC DNA]</scope>
    <source>
        <strain evidence="1 6">2789STDY5608849</strain>
        <strain evidence="2 7">2789STDY5834885</strain>
    </source>
</reference>
<reference evidence="5" key="3">
    <citation type="submission" date="2020-02" db="EMBL/GenBank/DDBJ databases">
        <authorList>
            <person name="Littmann E."/>
            <person name="Sorbara M."/>
        </authorList>
    </citation>
    <scope>NUCLEOTIDE SEQUENCE</scope>
    <source>
        <strain evidence="5">MSK.14.54</strain>
    </source>
</reference>
<dbReference type="Proteomes" id="UP000737612">
    <property type="component" value="Unassembled WGS sequence"/>
</dbReference>
<dbReference type="Proteomes" id="UP000095709">
    <property type="component" value="Unassembled WGS sequence"/>
</dbReference>
<dbReference type="EMBL" id="JAAITQ010000008">
    <property type="protein sequence ID" value="NSE16017.1"/>
    <property type="molecule type" value="Genomic_DNA"/>
</dbReference>
<dbReference type="AlphaFoldDB" id="A0A174P0K3"/>
<gene>
    <name evidence="1" type="ORF">ERS852406_00842</name>
    <name evidence="2" type="ORF">ERS852498_00653</name>
    <name evidence="5" type="ORF">G5B05_06250</name>
    <name evidence="3" type="ORF">JTJ23_04990</name>
    <name evidence="4" type="ORF">L0N21_10995</name>
</gene>
<evidence type="ECO:0000313" key="6">
    <source>
        <dbReference type="Proteomes" id="UP000095706"/>
    </source>
</evidence>
<keyword evidence="9" id="KW-1185">Reference proteome</keyword>
<dbReference type="EMBL" id="CZAL01000003">
    <property type="protein sequence ID" value="CUO86014.1"/>
    <property type="molecule type" value="Genomic_DNA"/>
</dbReference>
<dbReference type="EMBL" id="JAKNFS010000014">
    <property type="protein sequence ID" value="MCG4766029.1"/>
    <property type="molecule type" value="Genomic_DNA"/>
</dbReference>
<dbReference type="Proteomes" id="UP000768180">
    <property type="component" value="Unassembled WGS sequence"/>
</dbReference>